<organism evidence="2 3">
    <name type="scientific">Arthrobacter gandavensis</name>
    <dbReference type="NCBI Taxonomy" id="169960"/>
    <lineage>
        <taxon>Bacteria</taxon>
        <taxon>Bacillati</taxon>
        <taxon>Actinomycetota</taxon>
        <taxon>Actinomycetes</taxon>
        <taxon>Micrococcales</taxon>
        <taxon>Micrococcaceae</taxon>
        <taxon>Arthrobacter</taxon>
    </lineage>
</organism>
<proteinExistence type="predicted"/>
<dbReference type="PANTHER" id="PTHR38454">
    <property type="entry name" value="INTEGRAL MEMBRANE PROTEIN-RELATED"/>
    <property type="match status" value="1"/>
</dbReference>
<feature type="transmembrane region" description="Helical" evidence="1">
    <location>
        <begin position="21"/>
        <end position="41"/>
    </location>
</feature>
<feature type="transmembrane region" description="Helical" evidence="1">
    <location>
        <begin position="696"/>
        <end position="719"/>
    </location>
</feature>
<feature type="transmembrane region" description="Helical" evidence="1">
    <location>
        <begin position="360"/>
        <end position="380"/>
    </location>
</feature>
<name>A0ABN2P882_9MICC</name>
<dbReference type="RefSeq" id="WP_152226823.1">
    <property type="nucleotide sequence ID" value="NZ_BAAALV010000002.1"/>
</dbReference>
<protein>
    <recommendedName>
        <fullName evidence="4">YfhO family protein</fullName>
    </recommendedName>
</protein>
<feature type="transmembrane region" description="Helical" evidence="1">
    <location>
        <begin position="387"/>
        <end position="407"/>
    </location>
</feature>
<dbReference type="Proteomes" id="UP001500784">
    <property type="component" value="Unassembled WGS sequence"/>
</dbReference>
<dbReference type="PANTHER" id="PTHR38454:SF1">
    <property type="entry name" value="INTEGRAL MEMBRANE PROTEIN"/>
    <property type="match status" value="1"/>
</dbReference>
<accession>A0ABN2P882</accession>
<feature type="transmembrane region" description="Helical" evidence="1">
    <location>
        <begin position="302"/>
        <end position="321"/>
    </location>
</feature>
<feature type="transmembrane region" description="Helical" evidence="1">
    <location>
        <begin position="413"/>
        <end position="432"/>
    </location>
</feature>
<evidence type="ECO:0000313" key="2">
    <source>
        <dbReference type="EMBL" id="GAA1913922.1"/>
    </source>
</evidence>
<keyword evidence="1" id="KW-1133">Transmembrane helix</keyword>
<feature type="transmembrane region" description="Helical" evidence="1">
    <location>
        <begin position="333"/>
        <end position="354"/>
    </location>
</feature>
<keyword evidence="1" id="KW-0812">Transmembrane</keyword>
<feature type="transmembrane region" description="Helical" evidence="1">
    <location>
        <begin position="233"/>
        <end position="254"/>
    </location>
</feature>
<evidence type="ECO:0000313" key="3">
    <source>
        <dbReference type="Proteomes" id="UP001500784"/>
    </source>
</evidence>
<feature type="transmembrane region" description="Helical" evidence="1">
    <location>
        <begin position="110"/>
        <end position="129"/>
    </location>
</feature>
<evidence type="ECO:0000256" key="1">
    <source>
        <dbReference type="SAM" id="Phobius"/>
    </source>
</evidence>
<feature type="transmembrane region" description="Helical" evidence="1">
    <location>
        <begin position="439"/>
        <end position="460"/>
    </location>
</feature>
<evidence type="ECO:0008006" key="4">
    <source>
        <dbReference type="Google" id="ProtNLM"/>
    </source>
</evidence>
<comment type="caution">
    <text evidence="2">The sequence shown here is derived from an EMBL/GenBank/DDBJ whole genome shotgun (WGS) entry which is preliminary data.</text>
</comment>
<reference evidence="2 3" key="1">
    <citation type="journal article" date="2019" name="Int. J. Syst. Evol. Microbiol.">
        <title>The Global Catalogue of Microorganisms (GCM) 10K type strain sequencing project: providing services to taxonomists for standard genome sequencing and annotation.</title>
        <authorList>
            <consortium name="The Broad Institute Genomics Platform"/>
            <consortium name="The Broad Institute Genome Sequencing Center for Infectious Disease"/>
            <person name="Wu L."/>
            <person name="Ma J."/>
        </authorList>
    </citation>
    <scope>NUCLEOTIDE SEQUENCE [LARGE SCALE GENOMIC DNA]</scope>
    <source>
        <strain evidence="2 3">JCM 13316</strain>
    </source>
</reference>
<dbReference type="InterPro" id="IPR018580">
    <property type="entry name" value="Uncharacterised_YfhO"/>
</dbReference>
<keyword evidence="1" id="KW-0472">Membrane</keyword>
<sequence length="735" mass="80063">MSHSVQTAPVKTAATSRIRDWQVVMLAPVITVLLCFIPRFFNSTFFYWDDTMQSFLPVWRSLGENLLNGNFEMMDPGGWAGGNYIAEVGYGIWNPLNLLNFMLVAGMNDLALASAVVVVEFMALLALGATLLTRSYGANRWLAAAAGVAIPFSGFTLFYEAARWPGGLMAFAWTTLFWWGLRRWLRGNRSPLLPFVLGFLTMTAGNPYGALGVIVVCAAVGIEALLTRHKSRIVPLFFLALAVGLTAVLVFFPLPLSSEVTVRTDSTIANDMFLVPGIGDLTAMSMPNFRPPTSNFWSNIDVVPSAYLAWFILPLLPWLNFKSIARRSRQLSSLYIVTGIYFLLTFAPSNVLLFRWPIRLIEYTYLGFLVLFMVVLSAGLSSTKLKARLVLSGTIIVFGLYRAWAIYPAGVQSQAAASILVALLLVLALFLWKRAGFPGLAAAMVFGTACVLAFQSYAFVASNPVAGIGSPVDAEVLEESAKSYTGNTLQVFSTAGLDPEAFVDGSLLYGNQILNAGVEDSLNRYSGISFVTYANALCMNYRGETCPWLYDVIWDPASEEIDEPLADALRLETIVVQKSVRDLTETELPEGWSVAESDEHRTVITREDPIGFPGTVSWASPGITVESSEQDGDSETVRVSASESGTLAFARLAWPGYTVTVDGVEQDLQQGPAGLITVDVPAGATDVEISFTPPGLVLGLAAMAVGWGIALVMTVLYYIRRRTRKARPASRPTVR</sequence>
<feature type="transmembrane region" description="Helical" evidence="1">
    <location>
        <begin position="205"/>
        <end position="226"/>
    </location>
</feature>
<dbReference type="EMBL" id="BAAALV010000002">
    <property type="protein sequence ID" value="GAA1913922.1"/>
    <property type="molecule type" value="Genomic_DNA"/>
</dbReference>
<gene>
    <name evidence="2" type="ORF">GCM10009688_18540</name>
</gene>
<keyword evidence="3" id="KW-1185">Reference proteome</keyword>
<feature type="transmembrane region" description="Helical" evidence="1">
    <location>
        <begin position="141"/>
        <end position="159"/>
    </location>
</feature>